<feature type="transmembrane region" description="Helical" evidence="9">
    <location>
        <begin position="76"/>
        <end position="95"/>
    </location>
</feature>
<dbReference type="EC" id="3.4.23.36" evidence="9"/>
<dbReference type="Proteomes" id="UP000677537">
    <property type="component" value="Unassembled WGS sequence"/>
</dbReference>
<evidence type="ECO:0000256" key="7">
    <source>
        <dbReference type="ARBA" id="ARBA00022989"/>
    </source>
</evidence>
<comment type="similarity">
    <text evidence="1 9 11">Belongs to the peptidase A8 family.</text>
</comment>
<comment type="catalytic activity">
    <reaction evidence="9 10">
        <text>Release of signal peptides from bacterial membrane prolipoproteins. Hydrolyzes -Xaa-Yaa-Zaa-|-(S,diacylglyceryl)Cys-, in which Xaa is hydrophobic (preferably Leu), and Yaa (Ala or Ser) and Zaa (Gly or Ala) have small, neutral side chains.</text>
        <dbReference type="EC" id="3.4.23.36"/>
    </reaction>
</comment>
<evidence type="ECO:0000256" key="10">
    <source>
        <dbReference type="RuleBase" id="RU000594"/>
    </source>
</evidence>
<keyword evidence="13" id="KW-1185">Reference proteome</keyword>
<comment type="caution">
    <text evidence="12">The sequence shown here is derived from an EMBL/GenBank/DDBJ whole genome shotgun (WGS) entry which is preliminary data.</text>
</comment>
<evidence type="ECO:0000256" key="6">
    <source>
        <dbReference type="ARBA" id="ARBA00022801"/>
    </source>
</evidence>
<dbReference type="PANTHER" id="PTHR33695:SF1">
    <property type="entry name" value="LIPOPROTEIN SIGNAL PEPTIDASE"/>
    <property type="match status" value="1"/>
</dbReference>
<name>A0A940S9Z3_9PROT</name>
<dbReference type="InterPro" id="IPR001872">
    <property type="entry name" value="Peptidase_A8"/>
</dbReference>
<feature type="active site" evidence="9">
    <location>
        <position position="147"/>
    </location>
</feature>
<keyword evidence="3 9" id="KW-0645">Protease</keyword>
<keyword evidence="5 9" id="KW-0064">Aspartyl protease</keyword>
<evidence type="ECO:0000256" key="4">
    <source>
        <dbReference type="ARBA" id="ARBA00022692"/>
    </source>
</evidence>
<comment type="caution">
    <text evidence="9">Lacks conserved residue(s) required for the propagation of feature annotation.</text>
</comment>
<dbReference type="PROSITE" id="PS00855">
    <property type="entry name" value="SPASE_II"/>
    <property type="match status" value="1"/>
</dbReference>
<feature type="active site" evidence="9">
    <location>
        <position position="129"/>
    </location>
</feature>
<dbReference type="PRINTS" id="PR00781">
    <property type="entry name" value="LIPOSIGPTASE"/>
</dbReference>
<keyword evidence="8 9" id="KW-0472">Membrane</keyword>
<dbReference type="GO" id="GO:0004190">
    <property type="term" value="F:aspartic-type endopeptidase activity"/>
    <property type="evidence" value="ECO:0007669"/>
    <property type="project" value="UniProtKB-UniRule"/>
</dbReference>
<dbReference type="NCBIfam" id="TIGR00077">
    <property type="entry name" value="lspA"/>
    <property type="match status" value="1"/>
</dbReference>
<organism evidence="12 13">
    <name type="scientific">Roseomonas indoligenes</name>
    <dbReference type="NCBI Taxonomy" id="2820811"/>
    <lineage>
        <taxon>Bacteria</taxon>
        <taxon>Pseudomonadati</taxon>
        <taxon>Pseudomonadota</taxon>
        <taxon>Alphaproteobacteria</taxon>
        <taxon>Acetobacterales</taxon>
        <taxon>Roseomonadaceae</taxon>
        <taxon>Roseomonas</taxon>
    </lineage>
</organism>
<gene>
    <name evidence="9 12" type="primary">lspA</name>
    <name evidence="12" type="ORF">J5Y10_23615</name>
</gene>
<dbReference type="HAMAP" id="MF_00161">
    <property type="entry name" value="LspA"/>
    <property type="match status" value="1"/>
</dbReference>
<dbReference type="GO" id="GO:0006508">
    <property type="term" value="P:proteolysis"/>
    <property type="evidence" value="ECO:0007669"/>
    <property type="project" value="UniProtKB-KW"/>
</dbReference>
<comment type="pathway">
    <text evidence="9">Protein modification; lipoprotein biosynthesis (signal peptide cleavage).</text>
</comment>
<evidence type="ECO:0000256" key="1">
    <source>
        <dbReference type="ARBA" id="ARBA00006139"/>
    </source>
</evidence>
<keyword evidence="4 9" id="KW-0812">Transmembrane</keyword>
<keyword evidence="2 9" id="KW-1003">Cell membrane</keyword>
<evidence type="ECO:0000313" key="13">
    <source>
        <dbReference type="Proteomes" id="UP000677537"/>
    </source>
</evidence>
<evidence type="ECO:0000256" key="11">
    <source>
        <dbReference type="RuleBase" id="RU004181"/>
    </source>
</evidence>
<dbReference type="PANTHER" id="PTHR33695">
    <property type="entry name" value="LIPOPROTEIN SIGNAL PEPTIDASE"/>
    <property type="match status" value="1"/>
</dbReference>
<dbReference type="EMBL" id="JAGIZA010000021">
    <property type="protein sequence ID" value="MBP0495793.1"/>
    <property type="molecule type" value="Genomic_DNA"/>
</dbReference>
<dbReference type="GO" id="GO:0005886">
    <property type="term" value="C:plasma membrane"/>
    <property type="evidence" value="ECO:0007669"/>
    <property type="project" value="UniProtKB-SubCell"/>
</dbReference>
<evidence type="ECO:0000256" key="9">
    <source>
        <dbReference type="HAMAP-Rule" id="MF_00161"/>
    </source>
</evidence>
<evidence type="ECO:0000256" key="8">
    <source>
        <dbReference type="ARBA" id="ARBA00023136"/>
    </source>
</evidence>
<feature type="transmembrane region" description="Helical" evidence="9">
    <location>
        <begin position="139"/>
        <end position="159"/>
    </location>
</feature>
<evidence type="ECO:0000256" key="2">
    <source>
        <dbReference type="ARBA" id="ARBA00022475"/>
    </source>
</evidence>
<keyword evidence="7 9" id="KW-1133">Transmembrane helix</keyword>
<sequence length="176" mass="18459">MTGTEVSTTAGRATLLIGSGLAAATVLALDQATKAWALSALWPPHVPHPVTPFLNWRLGFNTGATFGMFSSGSASGVWLLIGVAVAVTAWLLAWMWRTRSRLEATSLGMVIGGAVGNVVDRLRRGAVTDFIDAHYAGWHWPTFNVADIGIVCGVVLLLAGSFRPERKAAATTGADA</sequence>
<accession>A0A940S9Z3</accession>
<protein>
    <recommendedName>
        <fullName evidence="9">Lipoprotein signal peptidase</fullName>
        <ecNumber evidence="9">3.4.23.36</ecNumber>
    </recommendedName>
    <alternativeName>
        <fullName evidence="9">Prolipoprotein signal peptidase</fullName>
    </alternativeName>
    <alternativeName>
        <fullName evidence="9">Signal peptidase II</fullName>
        <shortName evidence="9">SPase II</shortName>
    </alternativeName>
</protein>
<proteinExistence type="inferred from homology"/>
<evidence type="ECO:0000313" key="12">
    <source>
        <dbReference type="EMBL" id="MBP0495793.1"/>
    </source>
</evidence>
<evidence type="ECO:0000256" key="5">
    <source>
        <dbReference type="ARBA" id="ARBA00022750"/>
    </source>
</evidence>
<dbReference type="RefSeq" id="WP_209376590.1">
    <property type="nucleotide sequence ID" value="NZ_JAGIZA010000021.1"/>
</dbReference>
<keyword evidence="6 9" id="KW-0378">Hydrolase</keyword>
<dbReference type="Pfam" id="PF01252">
    <property type="entry name" value="Peptidase_A8"/>
    <property type="match status" value="1"/>
</dbReference>
<dbReference type="AlphaFoldDB" id="A0A940S9Z3"/>
<comment type="subcellular location">
    <subcellularLocation>
        <location evidence="9">Cell membrane</location>
        <topology evidence="9">Multi-pass membrane protein</topology>
    </subcellularLocation>
</comment>
<comment type="function">
    <text evidence="9 10">This protein specifically catalyzes the removal of signal peptides from prolipoproteins.</text>
</comment>
<reference evidence="12" key="1">
    <citation type="submission" date="2021-03" db="EMBL/GenBank/DDBJ databases">
        <authorList>
            <person name="So Y."/>
        </authorList>
    </citation>
    <scope>NUCLEOTIDE SEQUENCE</scope>
    <source>
        <strain evidence="12">SG15</strain>
    </source>
</reference>
<evidence type="ECO:0000256" key="3">
    <source>
        <dbReference type="ARBA" id="ARBA00022670"/>
    </source>
</evidence>